<dbReference type="OrthoDB" id="2061576at2"/>
<dbReference type="Proteomes" id="UP000245720">
    <property type="component" value="Unassembled WGS sequence"/>
</dbReference>
<evidence type="ECO:0000313" key="1">
    <source>
        <dbReference type="EMBL" id="PWJ13956.1"/>
    </source>
</evidence>
<reference evidence="1 2" key="1">
    <citation type="submission" date="2018-05" db="EMBL/GenBank/DDBJ databases">
        <title>The Hungate 1000. A catalogue of reference genomes from the rumen microbiome.</title>
        <authorList>
            <person name="Kelly W."/>
        </authorList>
    </citation>
    <scope>NUCLEOTIDE SEQUENCE [LARGE SCALE GENOMIC DNA]</scope>
    <source>
        <strain evidence="1 2">SAb67</strain>
    </source>
</reference>
<comment type="caution">
    <text evidence="1">The sequence shown here is derived from an EMBL/GenBank/DDBJ whole genome shotgun (WGS) entry which is preliminary data.</text>
</comment>
<proteinExistence type="predicted"/>
<name>A0A315Y0Z1_RUMFL</name>
<evidence type="ECO:0008006" key="3">
    <source>
        <dbReference type="Google" id="ProtNLM"/>
    </source>
</evidence>
<dbReference type="RefSeq" id="WP_109725743.1">
    <property type="nucleotide sequence ID" value="NZ_QGDI01000003.1"/>
</dbReference>
<dbReference type="EMBL" id="QGDI01000003">
    <property type="protein sequence ID" value="PWJ13956.1"/>
    <property type="molecule type" value="Genomic_DNA"/>
</dbReference>
<protein>
    <recommendedName>
        <fullName evidence="3">Phage protein</fullName>
    </recommendedName>
</protein>
<sequence>MELTEIKSRLESLGIPVAYMRFRKPQSLPFAVYYESGTEIKGADNYNLYRDVTINIELYTEKKQPQLERQLENLFRDREIDKSPDIYIKDEDMYMTPFSFDTIQYIEEE</sequence>
<dbReference type="AlphaFoldDB" id="A0A315Y0Z1"/>
<gene>
    <name evidence="1" type="ORF">IE37_00887</name>
</gene>
<evidence type="ECO:0000313" key="2">
    <source>
        <dbReference type="Proteomes" id="UP000245720"/>
    </source>
</evidence>
<organism evidence="1 2">
    <name type="scientific">Ruminococcus flavefaciens</name>
    <dbReference type="NCBI Taxonomy" id="1265"/>
    <lineage>
        <taxon>Bacteria</taxon>
        <taxon>Bacillati</taxon>
        <taxon>Bacillota</taxon>
        <taxon>Clostridia</taxon>
        <taxon>Eubacteriales</taxon>
        <taxon>Oscillospiraceae</taxon>
        <taxon>Ruminococcus</taxon>
    </lineage>
</organism>
<accession>A0A315Y0Z1</accession>